<comment type="caution">
    <text evidence="2">The sequence shown here is derived from an EMBL/GenBank/DDBJ whole genome shotgun (WGS) entry which is preliminary data.</text>
</comment>
<feature type="region of interest" description="Disordered" evidence="1">
    <location>
        <begin position="50"/>
        <end position="97"/>
    </location>
</feature>
<gene>
    <name evidence="2" type="ORF">PanWU01x14_243800</name>
</gene>
<organism evidence="2 3">
    <name type="scientific">Parasponia andersonii</name>
    <name type="common">Sponia andersonii</name>
    <dbReference type="NCBI Taxonomy" id="3476"/>
    <lineage>
        <taxon>Eukaryota</taxon>
        <taxon>Viridiplantae</taxon>
        <taxon>Streptophyta</taxon>
        <taxon>Embryophyta</taxon>
        <taxon>Tracheophyta</taxon>
        <taxon>Spermatophyta</taxon>
        <taxon>Magnoliopsida</taxon>
        <taxon>eudicotyledons</taxon>
        <taxon>Gunneridae</taxon>
        <taxon>Pentapetalae</taxon>
        <taxon>rosids</taxon>
        <taxon>fabids</taxon>
        <taxon>Rosales</taxon>
        <taxon>Cannabaceae</taxon>
        <taxon>Parasponia</taxon>
    </lineage>
</organism>
<name>A0A2P5BFF3_PARAD</name>
<sequence>MSVAISVDTPCGVVSVGPRNIFAQKRGDIAPCRTCPLDLTIEMQEHLNELSLERESKQKRKREMLEDMRRKKVRNNPPPPPPPPQEEVAGDVDAEERDLLDQAIKESLQTDEIEEKKSKTENYEFFQACPDSLQSYELEQKKASGGFKLLL</sequence>
<dbReference type="AlphaFoldDB" id="A0A2P5BFF3"/>
<reference evidence="3" key="1">
    <citation type="submission" date="2016-06" db="EMBL/GenBank/DDBJ databases">
        <title>Parallel loss of symbiosis genes in relatives of nitrogen-fixing non-legume Parasponia.</title>
        <authorList>
            <person name="Van Velzen R."/>
            <person name="Holmer R."/>
            <person name="Bu F."/>
            <person name="Rutten L."/>
            <person name="Van Zeijl A."/>
            <person name="Liu W."/>
            <person name="Santuari L."/>
            <person name="Cao Q."/>
            <person name="Sharma T."/>
            <person name="Shen D."/>
            <person name="Roswanjaya Y."/>
            <person name="Wardhani T."/>
            <person name="Kalhor M.S."/>
            <person name="Jansen J."/>
            <person name="Van den Hoogen J."/>
            <person name="Gungor B."/>
            <person name="Hartog M."/>
            <person name="Hontelez J."/>
            <person name="Verver J."/>
            <person name="Yang W.-C."/>
            <person name="Schijlen E."/>
            <person name="Repin R."/>
            <person name="Schilthuizen M."/>
            <person name="Schranz E."/>
            <person name="Heidstra R."/>
            <person name="Miyata K."/>
            <person name="Fedorova E."/>
            <person name="Kohlen W."/>
            <person name="Bisseling T."/>
            <person name="Smit S."/>
            <person name="Geurts R."/>
        </authorList>
    </citation>
    <scope>NUCLEOTIDE SEQUENCE [LARGE SCALE GENOMIC DNA]</scope>
    <source>
        <strain evidence="3">cv. WU1-14</strain>
    </source>
</reference>
<dbReference type="EMBL" id="JXTB01000293">
    <property type="protein sequence ID" value="PON47525.1"/>
    <property type="molecule type" value="Genomic_DNA"/>
</dbReference>
<dbReference type="Proteomes" id="UP000237105">
    <property type="component" value="Unassembled WGS sequence"/>
</dbReference>
<keyword evidence="3" id="KW-1185">Reference proteome</keyword>
<evidence type="ECO:0000313" key="3">
    <source>
        <dbReference type="Proteomes" id="UP000237105"/>
    </source>
</evidence>
<proteinExistence type="predicted"/>
<evidence type="ECO:0000313" key="2">
    <source>
        <dbReference type="EMBL" id="PON47525.1"/>
    </source>
</evidence>
<accession>A0A2P5BFF3</accession>
<dbReference type="OrthoDB" id="2012664at2759"/>
<protein>
    <submittedName>
        <fullName evidence="2">Uncharacterized protein</fullName>
    </submittedName>
</protein>
<evidence type="ECO:0000256" key="1">
    <source>
        <dbReference type="SAM" id="MobiDB-lite"/>
    </source>
</evidence>
<feature type="compositionally biased region" description="Pro residues" evidence="1">
    <location>
        <begin position="76"/>
        <end position="85"/>
    </location>
</feature>